<proteinExistence type="inferred from homology"/>
<dbReference type="OrthoDB" id="9974421at2759"/>
<evidence type="ECO:0000256" key="7">
    <source>
        <dbReference type="PIRNR" id="PIRNR000862"/>
    </source>
</evidence>
<keyword evidence="2" id="KW-0732">Signal</keyword>
<organism evidence="10 11">
    <name type="scientific">Rhynchophorus ferrugineus</name>
    <name type="common">Red palm weevil</name>
    <name type="synonym">Curculio ferrugineus</name>
    <dbReference type="NCBI Taxonomy" id="354439"/>
    <lineage>
        <taxon>Eukaryota</taxon>
        <taxon>Metazoa</taxon>
        <taxon>Ecdysozoa</taxon>
        <taxon>Arthropoda</taxon>
        <taxon>Hexapoda</taxon>
        <taxon>Insecta</taxon>
        <taxon>Pterygota</taxon>
        <taxon>Neoptera</taxon>
        <taxon>Endopterygota</taxon>
        <taxon>Coleoptera</taxon>
        <taxon>Polyphaga</taxon>
        <taxon>Cucujiformia</taxon>
        <taxon>Curculionidae</taxon>
        <taxon>Dryophthorinae</taxon>
        <taxon>Rhynchophorus</taxon>
    </lineage>
</organism>
<dbReference type="SUPFAM" id="SSF53474">
    <property type="entry name" value="alpha/beta-Hydrolases"/>
    <property type="match status" value="1"/>
</dbReference>
<evidence type="ECO:0000256" key="1">
    <source>
        <dbReference type="ARBA" id="ARBA00010701"/>
    </source>
</evidence>
<dbReference type="InterPro" id="IPR025483">
    <property type="entry name" value="Lipase_euk"/>
</dbReference>
<dbReference type="Pfam" id="PF04083">
    <property type="entry name" value="Abhydro_lipase"/>
    <property type="match status" value="1"/>
</dbReference>
<dbReference type="Proteomes" id="UP000625711">
    <property type="component" value="Unassembled WGS sequence"/>
</dbReference>
<feature type="active site" description="Nucleophile" evidence="8">
    <location>
        <position position="178"/>
    </location>
</feature>
<dbReference type="AlphaFoldDB" id="A0A834IVB9"/>
<feature type="domain" description="Partial AB-hydrolase lipase" evidence="9">
    <location>
        <begin position="39"/>
        <end position="98"/>
    </location>
</feature>
<gene>
    <name evidence="10" type="ORF">GWI33_002496</name>
</gene>
<keyword evidence="6" id="KW-0325">Glycoprotein</keyword>
<dbReference type="Gene3D" id="3.40.50.1820">
    <property type="entry name" value="alpha/beta hydrolase"/>
    <property type="match status" value="1"/>
</dbReference>
<evidence type="ECO:0000259" key="9">
    <source>
        <dbReference type="Pfam" id="PF04083"/>
    </source>
</evidence>
<accession>A0A834IVB9</accession>
<comment type="caution">
    <text evidence="10">The sequence shown here is derived from an EMBL/GenBank/DDBJ whole genome shotgun (WGS) entry which is preliminary data.</text>
</comment>
<dbReference type="FunFam" id="3.40.50.1820:FF:000057">
    <property type="entry name" value="Lipase"/>
    <property type="match status" value="1"/>
</dbReference>
<evidence type="ECO:0000313" key="11">
    <source>
        <dbReference type="Proteomes" id="UP000625711"/>
    </source>
</evidence>
<keyword evidence="4 7" id="KW-0442">Lipid degradation</keyword>
<feature type="active site" description="Charge relay system" evidence="8">
    <location>
        <position position="382"/>
    </location>
</feature>
<name>A0A834IVB9_RHYFE</name>
<evidence type="ECO:0000256" key="3">
    <source>
        <dbReference type="ARBA" id="ARBA00022801"/>
    </source>
</evidence>
<dbReference type="GO" id="GO:0016042">
    <property type="term" value="P:lipid catabolic process"/>
    <property type="evidence" value="ECO:0007669"/>
    <property type="project" value="UniProtKB-KW"/>
</dbReference>
<evidence type="ECO:0000256" key="6">
    <source>
        <dbReference type="ARBA" id="ARBA00023180"/>
    </source>
</evidence>
<keyword evidence="5" id="KW-0443">Lipid metabolism</keyword>
<dbReference type="InterPro" id="IPR006693">
    <property type="entry name" value="AB_hydrolase_lipase"/>
</dbReference>
<dbReference type="PANTHER" id="PTHR11005">
    <property type="entry name" value="LYSOSOMAL ACID LIPASE-RELATED"/>
    <property type="match status" value="1"/>
</dbReference>
<evidence type="ECO:0000256" key="4">
    <source>
        <dbReference type="ARBA" id="ARBA00022963"/>
    </source>
</evidence>
<dbReference type="EMBL" id="JAACXV010000016">
    <property type="protein sequence ID" value="KAF7287119.1"/>
    <property type="molecule type" value="Genomic_DNA"/>
</dbReference>
<evidence type="ECO:0000256" key="8">
    <source>
        <dbReference type="PIRSR" id="PIRSR000862-1"/>
    </source>
</evidence>
<keyword evidence="3 7" id="KW-0378">Hydrolase</keyword>
<evidence type="ECO:0000256" key="5">
    <source>
        <dbReference type="ARBA" id="ARBA00023098"/>
    </source>
</evidence>
<keyword evidence="11" id="KW-1185">Reference proteome</keyword>
<protein>
    <recommendedName>
        <fullName evidence="7">Lipase</fullName>
    </recommendedName>
</protein>
<comment type="similarity">
    <text evidence="1 7">Belongs to the AB hydrolase superfamily. Lipase family.</text>
</comment>
<dbReference type="GO" id="GO:0016788">
    <property type="term" value="F:hydrolase activity, acting on ester bonds"/>
    <property type="evidence" value="ECO:0007669"/>
    <property type="project" value="InterPro"/>
</dbReference>
<dbReference type="PIRSF" id="PIRSF000862">
    <property type="entry name" value="Steryl_ester_lip"/>
    <property type="match status" value="1"/>
</dbReference>
<evidence type="ECO:0000256" key="2">
    <source>
        <dbReference type="ARBA" id="ARBA00022729"/>
    </source>
</evidence>
<feature type="active site" description="Charge relay system" evidence="8">
    <location>
        <position position="351"/>
    </location>
</feature>
<reference evidence="10" key="1">
    <citation type="submission" date="2020-08" db="EMBL/GenBank/DDBJ databases">
        <title>Genome sequencing and assembly of the red palm weevil Rhynchophorus ferrugineus.</title>
        <authorList>
            <person name="Dias G.B."/>
            <person name="Bergman C.M."/>
            <person name="Manee M."/>
        </authorList>
    </citation>
    <scope>NUCLEOTIDE SEQUENCE</scope>
    <source>
        <strain evidence="10">AA-2017</strain>
        <tissue evidence="10">Whole larva</tissue>
    </source>
</reference>
<evidence type="ECO:0000313" key="10">
    <source>
        <dbReference type="EMBL" id="KAF7287119.1"/>
    </source>
</evidence>
<dbReference type="InterPro" id="IPR029058">
    <property type="entry name" value="AB_hydrolase_fold"/>
</dbReference>
<sequence length="423" mass="49095">MDYEQICEYQGRRSRYVLTSNGFLNYFAIHPDIGLNFIQRVKRHGYPVEVHQVTTEDNYILCIYRIPYGIHKSSRSSGNKSAVLFVHGMGGSPNNWILFGARDSFAYYVADRGFDVWVMATRGVEVPLPKMHKKYNWIDDPDYWDYSLHDIGIYDLPAVIDYITEYTKQEKIFFIGHSAACPEFFIMMSEKPQYNRKIKISALYSSSPILNKIDYPVVIATTSVIDIMKGVVKYLDMKEFFPQFRIINDMSKVMCLYKSYVKACRHVADSIGSHKSRLLEDELIPLIASESLGRLSSRQVFQFLDNVKYGEFRKFNYGPKINKKLYGDTIPPKYNLSNCRAAVAFFYGPKDSFCVKEDLYQSMSELPNVILDYEVPYSEFTHTDLLFGRNSTYLVYEPTIQLFKNYDKGKIPSKITRNYVPSP</sequence>